<feature type="region of interest" description="Disordered" evidence="8">
    <location>
        <begin position="108"/>
        <end position="127"/>
    </location>
</feature>
<organism evidence="11 12">
    <name type="scientific">Cloeon dipterum</name>
    <dbReference type="NCBI Taxonomy" id="197152"/>
    <lineage>
        <taxon>Eukaryota</taxon>
        <taxon>Metazoa</taxon>
        <taxon>Ecdysozoa</taxon>
        <taxon>Arthropoda</taxon>
        <taxon>Hexapoda</taxon>
        <taxon>Insecta</taxon>
        <taxon>Pterygota</taxon>
        <taxon>Palaeoptera</taxon>
        <taxon>Ephemeroptera</taxon>
        <taxon>Pisciforma</taxon>
        <taxon>Baetidae</taxon>
        <taxon>Cloeon</taxon>
    </lineage>
</organism>
<protein>
    <recommendedName>
        <fullName evidence="13">C2H2-type domain-containing protein</fullName>
    </recommendedName>
</protein>
<reference evidence="11 12" key="1">
    <citation type="submission" date="2020-04" db="EMBL/GenBank/DDBJ databases">
        <authorList>
            <person name="Alioto T."/>
            <person name="Alioto T."/>
            <person name="Gomez Garrido J."/>
        </authorList>
    </citation>
    <scope>NUCLEOTIDE SEQUENCE [LARGE SCALE GENOMIC DNA]</scope>
</reference>
<evidence type="ECO:0000256" key="1">
    <source>
        <dbReference type="ARBA" id="ARBA00004123"/>
    </source>
</evidence>
<evidence type="ECO:0000256" key="3">
    <source>
        <dbReference type="ARBA" id="ARBA00022737"/>
    </source>
</evidence>
<keyword evidence="3" id="KW-0677">Repeat</keyword>
<sequence length="522" mass="61185">MSSARPLCVLCERPTADGAVQAVQLDKEKLQTWLLNICGHEFAVEIKDEDLICYFCVWHAEFLAKHGFDFEADSWWPQDMDYLDDAAKELRKSYFDGMVEQSWVQLEKIDESESEEEETESESGTEPKRSRCFYCKKRFKCSRSEMSFARPLCALCERPTADGAVQAVHVDKEKLENWLLNICGHEFAEEMEDHNLICYFCIWHAEFLAKHGLDFQVDSWWPQDLDYLDDAAKELRKSYFDGMVEQSWVQLEKIDESESEEEETESESGSEPKWSRCFYCKKRFRFSGNLAYHIKNAHKNAIRKCIFVQFNDPSSSFEMSFARPLCVLCERPTADGAVQAVQVDKDKLKTWLLNVCSYEYAEEIDESDLICYFCIWHAEFMAKHGLEFEADSWWPQDWDYLDDAAKVLRKSYFDGKVEQSWVQLENIDESESEEEETETESESGTEQKKSKCFYCMKSFRHSRNLTSHVKKAHKNAIRRTPCEGKNRQIPTFSLQPPPARTAFDRIAFSNRVCKPWNDLHRF</sequence>
<dbReference type="Proteomes" id="UP000494165">
    <property type="component" value="Unassembled WGS sequence"/>
</dbReference>
<proteinExistence type="predicted"/>
<keyword evidence="6" id="KW-0539">Nucleus</keyword>
<dbReference type="EMBL" id="CADEPI010000459">
    <property type="protein sequence ID" value="CAB3386165.1"/>
    <property type="molecule type" value="Genomic_DNA"/>
</dbReference>
<feature type="compositionally biased region" description="Acidic residues" evidence="8">
    <location>
        <begin position="426"/>
        <end position="443"/>
    </location>
</feature>
<keyword evidence="4 7" id="KW-0863">Zinc-finger</keyword>
<evidence type="ECO:0000313" key="12">
    <source>
        <dbReference type="Proteomes" id="UP000494165"/>
    </source>
</evidence>
<dbReference type="GO" id="GO:0008270">
    <property type="term" value="F:zinc ion binding"/>
    <property type="evidence" value="ECO:0007669"/>
    <property type="project" value="UniProtKB-KW"/>
</dbReference>
<dbReference type="OrthoDB" id="3561125at2759"/>
<keyword evidence="12" id="KW-1185">Reference proteome</keyword>
<accession>A0A8S1E1P5</accession>
<feature type="compositionally biased region" description="Acidic residues" evidence="8">
    <location>
        <begin position="110"/>
        <end position="123"/>
    </location>
</feature>
<evidence type="ECO:0000259" key="10">
    <source>
        <dbReference type="PROSITE" id="PS50808"/>
    </source>
</evidence>
<evidence type="ECO:0000256" key="6">
    <source>
        <dbReference type="ARBA" id="ARBA00023242"/>
    </source>
</evidence>
<feature type="domain" description="BED-type" evidence="10">
    <location>
        <begin position="415"/>
        <end position="480"/>
    </location>
</feature>
<dbReference type="InterPro" id="IPR013087">
    <property type="entry name" value="Znf_C2H2_type"/>
</dbReference>
<evidence type="ECO:0000256" key="4">
    <source>
        <dbReference type="ARBA" id="ARBA00022771"/>
    </source>
</evidence>
<evidence type="ECO:0000313" key="11">
    <source>
        <dbReference type="EMBL" id="CAB3386165.1"/>
    </source>
</evidence>
<feature type="region of interest" description="Disordered" evidence="8">
    <location>
        <begin position="424"/>
        <end position="445"/>
    </location>
</feature>
<dbReference type="PROSITE" id="PS50808">
    <property type="entry name" value="ZF_BED"/>
    <property type="match status" value="1"/>
</dbReference>
<dbReference type="SMART" id="SM00355">
    <property type="entry name" value="ZnF_C2H2"/>
    <property type="match status" value="2"/>
</dbReference>
<dbReference type="GO" id="GO:0005634">
    <property type="term" value="C:nucleus"/>
    <property type="evidence" value="ECO:0007669"/>
    <property type="project" value="UniProtKB-SubCell"/>
</dbReference>
<feature type="domain" description="C2H2-type" evidence="9">
    <location>
        <begin position="450"/>
        <end position="473"/>
    </location>
</feature>
<comment type="subcellular location">
    <subcellularLocation>
        <location evidence="1">Nucleus</location>
    </subcellularLocation>
</comment>
<dbReference type="PANTHER" id="PTHR24406">
    <property type="entry name" value="TRANSCRIPTIONAL REPRESSOR CTCFL-RELATED"/>
    <property type="match status" value="1"/>
</dbReference>
<gene>
    <name evidence="11" type="ORF">CLODIP_2_CD11089</name>
</gene>
<evidence type="ECO:0000259" key="9">
    <source>
        <dbReference type="PROSITE" id="PS50157"/>
    </source>
</evidence>
<evidence type="ECO:0000256" key="2">
    <source>
        <dbReference type="ARBA" id="ARBA00022723"/>
    </source>
</evidence>
<dbReference type="GO" id="GO:0003677">
    <property type="term" value="F:DNA binding"/>
    <property type="evidence" value="ECO:0007669"/>
    <property type="project" value="InterPro"/>
</dbReference>
<feature type="domain" description="C2H2-type" evidence="9">
    <location>
        <begin position="275"/>
        <end position="298"/>
    </location>
</feature>
<evidence type="ECO:0000256" key="8">
    <source>
        <dbReference type="SAM" id="MobiDB-lite"/>
    </source>
</evidence>
<keyword evidence="2" id="KW-0479">Metal-binding</keyword>
<evidence type="ECO:0000256" key="5">
    <source>
        <dbReference type="ARBA" id="ARBA00022833"/>
    </source>
</evidence>
<name>A0A8S1E1P5_9INSE</name>
<dbReference type="PROSITE" id="PS50157">
    <property type="entry name" value="ZINC_FINGER_C2H2_2"/>
    <property type="match status" value="2"/>
</dbReference>
<dbReference type="InterPro" id="IPR050888">
    <property type="entry name" value="ZnF_C2H2-type_TF"/>
</dbReference>
<comment type="caution">
    <text evidence="11">The sequence shown here is derived from an EMBL/GenBank/DDBJ whole genome shotgun (WGS) entry which is preliminary data.</text>
</comment>
<dbReference type="AlphaFoldDB" id="A0A8S1E1P5"/>
<dbReference type="InterPro" id="IPR036236">
    <property type="entry name" value="Znf_C2H2_sf"/>
</dbReference>
<dbReference type="SUPFAM" id="SSF57667">
    <property type="entry name" value="beta-beta-alpha zinc fingers"/>
    <property type="match status" value="1"/>
</dbReference>
<keyword evidence="5" id="KW-0862">Zinc</keyword>
<dbReference type="InterPro" id="IPR003656">
    <property type="entry name" value="Znf_BED"/>
</dbReference>
<dbReference type="PROSITE" id="PS00028">
    <property type="entry name" value="ZINC_FINGER_C2H2_1"/>
    <property type="match status" value="2"/>
</dbReference>
<evidence type="ECO:0008006" key="13">
    <source>
        <dbReference type="Google" id="ProtNLM"/>
    </source>
</evidence>
<evidence type="ECO:0000256" key="7">
    <source>
        <dbReference type="PROSITE-ProRule" id="PRU00042"/>
    </source>
</evidence>